<dbReference type="RefSeq" id="WP_072976590.1">
    <property type="nucleotide sequence ID" value="NZ_FQTY01000013.1"/>
</dbReference>
<name>A0A1M4XUZ1_9FIRM</name>
<evidence type="ECO:0000256" key="8">
    <source>
        <dbReference type="SAM" id="SignalP"/>
    </source>
</evidence>
<dbReference type="GO" id="GO:0015562">
    <property type="term" value="F:efflux transmembrane transporter activity"/>
    <property type="evidence" value="ECO:0007669"/>
    <property type="project" value="InterPro"/>
</dbReference>
<comment type="subcellular location">
    <subcellularLocation>
        <location evidence="1">Cell outer membrane</location>
    </subcellularLocation>
</comment>
<dbReference type="SUPFAM" id="SSF56954">
    <property type="entry name" value="Outer membrane efflux proteins (OEP)"/>
    <property type="match status" value="1"/>
</dbReference>
<dbReference type="EMBL" id="FQTY01000013">
    <property type="protein sequence ID" value="SHE97240.1"/>
    <property type="molecule type" value="Genomic_DNA"/>
</dbReference>
<sequence length="371" mass="42218">MKKRIISLILASIICITPMISLGEEAAKNSIKTTISIEEAIEIGIKNSPEIKLNEVEIEIKKVEASEANYEERKHKKSDVSMGTVEEFLLDENMLSKKAGYALEEEKLKKNYIMEDIKYNVVNAYYGVLKAKEHINAVNSNLDNINRHRDIIKKKFDLGLVSKSELLITEIALNEANISLEKAKEDGEIAVRALNMVLNYPLNTKLNLTSSFKEESFSTDLDKDIENSYKKRFEMIQMKNNYEIVKLDFETNAIVYPSNTFKYKYKEGSVLRMENLLNNAKQNAEFDIRGKYDAIKSAERQIKLAKANVEKAEEGLRLKEISYNVGKGTILEVKEAMTQLYNAKLAVSDAIANYNLNIIQYNKAVNIGSVR</sequence>
<dbReference type="Pfam" id="PF02321">
    <property type="entry name" value="OEP"/>
    <property type="match status" value="1"/>
</dbReference>
<evidence type="ECO:0000256" key="1">
    <source>
        <dbReference type="ARBA" id="ARBA00004442"/>
    </source>
</evidence>
<evidence type="ECO:0000256" key="2">
    <source>
        <dbReference type="ARBA" id="ARBA00007613"/>
    </source>
</evidence>
<evidence type="ECO:0000313" key="10">
    <source>
        <dbReference type="Proteomes" id="UP000184114"/>
    </source>
</evidence>
<dbReference type="GeneID" id="90993877"/>
<evidence type="ECO:0000256" key="4">
    <source>
        <dbReference type="ARBA" id="ARBA00022452"/>
    </source>
</evidence>
<reference evidence="10" key="1">
    <citation type="submission" date="2016-11" db="EMBL/GenBank/DDBJ databases">
        <authorList>
            <person name="Varghese N."/>
            <person name="Submissions S."/>
        </authorList>
    </citation>
    <scope>NUCLEOTIDE SEQUENCE [LARGE SCALE GENOMIC DNA]</scope>
    <source>
        <strain evidence="10">DSM 18095</strain>
    </source>
</reference>
<dbReference type="GO" id="GO:0015288">
    <property type="term" value="F:porin activity"/>
    <property type="evidence" value="ECO:0007669"/>
    <property type="project" value="TreeGrafter"/>
</dbReference>
<keyword evidence="4" id="KW-1134">Transmembrane beta strand</keyword>
<gene>
    <name evidence="9" type="ORF">SAMN02745784_02399</name>
</gene>
<protein>
    <submittedName>
        <fullName evidence="9">Outer membrane efflux protein</fullName>
    </submittedName>
</protein>
<keyword evidence="7" id="KW-0998">Cell outer membrane</keyword>
<keyword evidence="6" id="KW-0472">Membrane</keyword>
<proteinExistence type="inferred from homology"/>
<evidence type="ECO:0000256" key="5">
    <source>
        <dbReference type="ARBA" id="ARBA00022692"/>
    </source>
</evidence>
<dbReference type="GO" id="GO:0009279">
    <property type="term" value="C:cell outer membrane"/>
    <property type="evidence" value="ECO:0007669"/>
    <property type="project" value="UniProtKB-SubCell"/>
</dbReference>
<dbReference type="InterPro" id="IPR003423">
    <property type="entry name" value="OMP_efflux"/>
</dbReference>
<dbReference type="Gene3D" id="1.20.1600.10">
    <property type="entry name" value="Outer membrane efflux proteins (OEP)"/>
    <property type="match status" value="2"/>
</dbReference>
<dbReference type="GO" id="GO:1990281">
    <property type="term" value="C:efflux pump complex"/>
    <property type="evidence" value="ECO:0007669"/>
    <property type="project" value="TreeGrafter"/>
</dbReference>
<dbReference type="STRING" id="1123404.SAMN02745784_02399"/>
<dbReference type="PANTHER" id="PTHR30026">
    <property type="entry name" value="OUTER MEMBRANE PROTEIN TOLC"/>
    <property type="match status" value="1"/>
</dbReference>
<evidence type="ECO:0000256" key="6">
    <source>
        <dbReference type="ARBA" id="ARBA00023136"/>
    </source>
</evidence>
<dbReference type="InterPro" id="IPR051906">
    <property type="entry name" value="TolC-like"/>
</dbReference>
<evidence type="ECO:0000313" key="9">
    <source>
        <dbReference type="EMBL" id="SHE97240.1"/>
    </source>
</evidence>
<evidence type="ECO:0000256" key="3">
    <source>
        <dbReference type="ARBA" id="ARBA00022448"/>
    </source>
</evidence>
<feature type="chain" id="PRO_5038807510" evidence="8">
    <location>
        <begin position="24"/>
        <end position="371"/>
    </location>
</feature>
<keyword evidence="8" id="KW-0732">Signal</keyword>
<feature type="signal peptide" evidence="8">
    <location>
        <begin position="1"/>
        <end position="23"/>
    </location>
</feature>
<evidence type="ECO:0000256" key="7">
    <source>
        <dbReference type="ARBA" id="ARBA00023237"/>
    </source>
</evidence>
<keyword evidence="5" id="KW-0812">Transmembrane</keyword>
<dbReference type="PANTHER" id="PTHR30026:SF20">
    <property type="entry name" value="OUTER MEMBRANE PROTEIN TOLC"/>
    <property type="match status" value="1"/>
</dbReference>
<organism evidence="9 10">
    <name type="scientific">Tissierella praeacuta DSM 18095</name>
    <dbReference type="NCBI Taxonomy" id="1123404"/>
    <lineage>
        <taxon>Bacteria</taxon>
        <taxon>Bacillati</taxon>
        <taxon>Bacillota</taxon>
        <taxon>Tissierellia</taxon>
        <taxon>Tissierellales</taxon>
        <taxon>Tissierellaceae</taxon>
        <taxon>Tissierella</taxon>
    </lineage>
</organism>
<accession>A0A1M4XUZ1</accession>
<comment type="similarity">
    <text evidence="2">Belongs to the outer membrane factor (OMF) (TC 1.B.17) family.</text>
</comment>
<keyword evidence="10" id="KW-1185">Reference proteome</keyword>
<keyword evidence="3" id="KW-0813">Transport</keyword>
<dbReference type="AlphaFoldDB" id="A0A1M4XUZ1"/>
<dbReference type="Proteomes" id="UP000184114">
    <property type="component" value="Unassembled WGS sequence"/>
</dbReference>